<proteinExistence type="predicted"/>
<evidence type="ECO:0000313" key="2">
    <source>
        <dbReference type="Proteomes" id="UP000229740"/>
    </source>
</evidence>
<sequence length="246" mass="27830">MPGATKTWSPRNFYTQQRGKYEIEGSGERSNSGRRDVFWSLFTLRVFFTKHSLMMPKQYIAEVIESSTTELSAQTRVLNGSPPFGSFVKVGTSPMSIAMICDIITGSSEPNRQPVAYGKSEEELRKEQPQIFELLRTEIRAKIVGYSLDGVIRQLVPPHPPRLHDFVYVCTPEEVQTFTQQYDYFRTLAGIGGSLSDELLIAAIQQSCSCQSGSARACLIRIGKELSRLFRDDYDRLESILKRIVL</sequence>
<evidence type="ECO:0000313" key="1">
    <source>
        <dbReference type="EMBL" id="PID56751.1"/>
    </source>
</evidence>
<gene>
    <name evidence="1" type="ORF">CSB45_09930</name>
</gene>
<dbReference type="EMBL" id="PDPS01000031">
    <property type="protein sequence ID" value="PID56751.1"/>
    <property type="molecule type" value="Genomic_DNA"/>
</dbReference>
<name>A0A2G6E4S7_9BACT</name>
<protein>
    <recommendedName>
        <fullName evidence="3">Helicase HerA barrel domain-containing protein</fullName>
    </recommendedName>
</protein>
<evidence type="ECO:0008006" key="3">
    <source>
        <dbReference type="Google" id="ProtNLM"/>
    </source>
</evidence>
<accession>A0A2G6E4S7</accession>
<dbReference type="Proteomes" id="UP000229740">
    <property type="component" value="Unassembled WGS sequence"/>
</dbReference>
<reference evidence="1 2" key="1">
    <citation type="submission" date="2017-10" db="EMBL/GenBank/DDBJ databases">
        <title>Novel microbial diversity and functional potential in the marine mammal oral microbiome.</title>
        <authorList>
            <person name="Dudek N.K."/>
            <person name="Sun C.L."/>
            <person name="Burstein D."/>
            <person name="Kantor R.S."/>
            <person name="Aliaga Goltsman D.S."/>
            <person name="Bik E.M."/>
            <person name="Thomas B.C."/>
            <person name="Banfield J.F."/>
            <person name="Relman D.A."/>
        </authorList>
    </citation>
    <scope>NUCLEOTIDE SEQUENCE [LARGE SCALE GENOMIC DNA]</scope>
    <source>
        <strain evidence="1">DOLZORAL124_49_17</strain>
    </source>
</reference>
<organism evidence="1 2">
    <name type="scientific">candidate division KSB3 bacterium</name>
    <dbReference type="NCBI Taxonomy" id="2044937"/>
    <lineage>
        <taxon>Bacteria</taxon>
        <taxon>candidate division KSB3</taxon>
    </lineage>
</organism>
<dbReference type="AlphaFoldDB" id="A0A2G6E4S7"/>
<comment type="caution">
    <text evidence="1">The sequence shown here is derived from an EMBL/GenBank/DDBJ whole genome shotgun (WGS) entry which is preliminary data.</text>
</comment>